<proteinExistence type="predicted"/>
<evidence type="ECO:0000313" key="1">
    <source>
        <dbReference type="EMBL" id="EJZ41076.1"/>
    </source>
</evidence>
<evidence type="ECO:0000313" key="2">
    <source>
        <dbReference type="Proteomes" id="UP000018720"/>
    </source>
</evidence>
<organism evidence="1 2">
    <name type="scientific">Leptospira licerasiae str. MMD4847</name>
    <dbReference type="NCBI Taxonomy" id="1049971"/>
    <lineage>
        <taxon>Bacteria</taxon>
        <taxon>Pseudomonadati</taxon>
        <taxon>Spirochaetota</taxon>
        <taxon>Spirochaetia</taxon>
        <taxon>Leptospirales</taxon>
        <taxon>Leptospiraceae</taxon>
        <taxon>Leptospira</taxon>
    </lineage>
</organism>
<accession>A0ABN0H685</accession>
<gene>
    <name evidence="1" type="ORF">LEP1GSC178_0773</name>
</gene>
<keyword evidence="2" id="KW-1185">Reference proteome</keyword>
<dbReference type="Proteomes" id="UP000018720">
    <property type="component" value="Unassembled WGS sequence"/>
</dbReference>
<protein>
    <submittedName>
        <fullName evidence="1">Uncharacterized protein</fullName>
    </submittedName>
</protein>
<comment type="caution">
    <text evidence="1">The sequence shown here is derived from an EMBL/GenBank/DDBJ whole genome shotgun (WGS) entry which is preliminary data.</text>
</comment>
<name>A0ABN0H685_9LEPT</name>
<dbReference type="EMBL" id="AHOM02000010">
    <property type="protein sequence ID" value="EJZ41076.1"/>
    <property type="molecule type" value="Genomic_DNA"/>
</dbReference>
<sequence>MSTSPDSLVAGTGMKLVAVIKENQFIGSKSLLPFFILY</sequence>
<reference evidence="1 2" key="1">
    <citation type="submission" date="2012-08" db="EMBL/GenBank/DDBJ databases">
        <authorList>
            <person name="Harkins D.M."/>
            <person name="Durkin A.S."/>
            <person name="Selengut J.D."/>
            <person name="Sanka R."/>
            <person name="DePew J."/>
            <person name="Purushe J."/>
            <person name="Matthias M.A."/>
            <person name="Vinetz J.M."/>
            <person name="Sutton G.G."/>
            <person name="Nelson W.C."/>
            <person name="Fouts D.E."/>
        </authorList>
    </citation>
    <scope>NUCLEOTIDE SEQUENCE [LARGE SCALE GENOMIC DNA]</scope>
    <source>
        <strain evidence="1 2">MMD4847</strain>
    </source>
</reference>